<dbReference type="EnsemblMetazoa" id="GPPI039196-RA">
    <property type="protein sequence ID" value="GPPI039196-PA"/>
    <property type="gene ID" value="GPPI039196"/>
</dbReference>
<evidence type="ECO:0000313" key="2">
    <source>
        <dbReference type="EnsemblMetazoa" id="GPPI039196-PA"/>
    </source>
</evidence>
<dbReference type="Pfam" id="PF13843">
    <property type="entry name" value="DDE_Tnp_1_7"/>
    <property type="match status" value="1"/>
</dbReference>
<dbReference type="VEuPathDB" id="VectorBase:GPPI039196"/>
<dbReference type="EMBL" id="JXJN01019702">
    <property type="status" value="NOT_ANNOTATED_CDS"/>
    <property type="molecule type" value="Genomic_DNA"/>
</dbReference>
<protein>
    <recommendedName>
        <fullName evidence="1">PiggyBac transposable element-derived protein domain-containing protein</fullName>
    </recommendedName>
</protein>
<keyword evidence="3" id="KW-1185">Reference proteome</keyword>
<sequence>MNIKHLDYKMLGGIVLTHMQAGDYWESFEIRENESDNEIDIEFFVGNLVQFKGRVVAFIVYNPNKPTKWGIKIFVVADSETASNKNSVTSFSKNNRLNTYTAEGCHLYTDRYYTSLPLAKELMQMKCHLTGTIQINRKGVPATINKTKIFK</sequence>
<dbReference type="AlphaFoldDB" id="A0A1B0BSG8"/>
<dbReference type="PANTHER" id="PTHR46599">
    <property type="entry name" value="PIGGYBAC TRANSPOSABLE ELEMENT-DERIVED PROTEIN 4"/>
    <property type="match status" value="1"/>
</dbReference>
<evidence type="ECO:0000313" key="3">
    <source>
        <dbReference type="Proteomes" id="UP000092460"/>
    </source>
</evidence>
<organism evidence="2 3">
    <name type="scientific">Glossina palpalis gambiensis</name>
    <dbReference type="NCBI Taxonomy" id="67801"/>
    <lineage>
        <taxon>Eukaryota</taxon>
        <taxon>Metazoa</taxon>
        <taxon>Ecdysozoa</taxon>
        <taxon>Arthropoda</taxon>
        <taxon>Hexapoda</taxon>
        <taxon>Insecta</taxon>
        <taxon>Pterygota</taxon>
        <taxon>Neoptera</taxon>
        <taxon>Endopterygota</taxon>
        <taxon>Diptera</taxon>
        <taxon>Brachycera</taxon>
        <taxon>Muscomorpha</taxon>
        <taxon>Hippoboscoidea</taxon>
        <taxon>Glossinidae</taxon>
        <taxon>Glossina</taxon>
    </lineage>
</organism>
<dbReference type="PANTHER" id="PTHR46599:SF3">
    <property type="entry name" value="PIGGYBAC TRANSPOSABLE ELEMENT-DERIVED PROTEIN 4"/>
    <property type="match status" value="1"/>
</dbReference>
<name>A0A1B0BSG8_9MUSC</name>
<proteinExistence type="predicted"/>
<feature type="domain" description="PiggyBac transposable element-derived protein" evidence="1">
    <location>
        <begin position="48"/>
        <end position="146"/>
    </location>
</feature>
<accession>A0A1B0BSG8</accession>
<dbReference type="Proteomes" id="UP000092460">
    <property type="component" value="Unassembled WGS sequence"/>
</dbReference>
<reference evidence="2" key="2">
    <citation type="submission" date="2020-05" db="UniProtKB">
        <authorList>
            <consortium name="EnsemblMetazoa"/>
        </authorList>
    </citation>
    <scope>IDENTIFICATION</scope>
    <source>
        <strain evidence="2">IAEA</strain>
    </source>
</reference>
<evidence type="ECO:0000259" key="1">
    <source>
        <dbReference type="Pfam" id="PF13843"/>
    </source>
</evidence>
<dbReference type="InterPro" id="IPR029526">
    <property type="entry name" value="PGBD"/>
</dbReference>
<reference evidence="3" key="1">
    <citation type="submission" date="2015-01" db="EMBL/GenBank/DDBJ databases">
        <authorList>
            <person name="Aksoy S."/>
            <person name="Warren W."/>
            <person name="Wilson R.K."/>
        </authorList>
    </citation>
    <scope>NUCLEOTIDE SEQUENCE [LARGE SCALE GENOMIC DNA]</scope>
    <source>
        <strain evidence="3">IAEA</strain>
    </source>
</reference>
<dbReference type="STRING" id="67801.A0A1B0BSG8"/>